<evidence type="ECO:0000256" key="6">
    <source>
        <dbReference type="ARBA" id="ARBA00022840"/>
    </source>
</evidence>
<dbReference type="Pfam" id="PF23559">
    <property type="entry name" value="WHD_DRP"/>
    <property type="match status" value="1"/>
</dbReference>
<dbReference type="Gene3D" id="1.20.5.4130">
    <property type="match status" value="1"/>
</dbReference>
<keyword evidence="6" id="KW-0067">ATP-binding</keyword>
<dbReference type="PRINTS" id="PR00364">
    <property type="entry name" value="DISEASERSIST"/>
</dbReference>
<sequence>MTEVVSIVSETLRDLIVEEAKFLSGVTDEVEEVQAELIRMQCFLKDADRRQQKDETIRNYVKEIRRLAYRIENVLAAYAVEVASREESRGALKFLKWLVCGLTEVIALHKVGSEIENIKKKLDKLATSLQTYGVIKEERQSSNANQQLISRRTYPHQVDEYFVGMKDDISKLVSLITDSTERSHRVISIYGMGGLGKTTLARKIFNHIDVQRCFKAFAWVSISQQFTTRTILGDILKQLLPSQREIVMNMEETELVRELYKVQKDIKCLVVLDDLWQVEDWKCLSPAFPFAESNSKVLITTRNQNVAEAEFPYQLNFLNEDDGWELLRKMAFAQKDIKDTEIDPKLENIGREMVRKCGKLPLAISVLGGILSKKLLHEWENVNKDVDSYLRRNEGSKEGYGVVLQVLALSYDELPYYLKPCFLYLGNFREDEDIDVEMLFQIWIAEGMVSSKHQESEETLIDIAEEYLSEMAYRSMVQVQVNEFSTSKRFWSCHIHDLMRDFCLAHGKEVEFLKVLNFQKGNVPLSDPSPDYPCRLSVHTKYDRDFYSLDVNDMKIMALKFHGQHRSLQLRSQFHIDCDTRVAYRCVKISFPPEMFESQRLKFLRVLNIEGHDFEGGKLPKGINKFIHLRFLGLKDSKLYELPSSIGQLQYLQTLDIRTESLTEIQVPNVLWKLKQLRHLYLPKERFTPKGKGKEKLNFYGLSNLETLVNFNSEYDDTRDLSGLVNLRNFHATAFGNKSLHEILSYIANQHKLRETHLDVCLGGELQERLVPLNDLLTFLNLHHLSLILCRCEFQKMELLSHIPSNIIKLTLSHSQIEGDPLEILGKLSNLRELNIRLSDLSDGQVIVCKADSFPKLRSLEFTYVSNMVKWTVFEGAMPNLCHLEIDLCLKLEMIPDGLRFIASLKEIRILGMPKEFNDRLRVVDGQEGADFHKIRHVPLISLGERRGKRIWN</sequence>
<dbReference type="SUPFAM" id="SSF52058">
    <property type="entry name" value="L domain-like"/>
    <property type="match status" value="1"/>
</dbReference>
<keyword evidence="5" id="KW-0611">Plant defense</keyword>
<dbReference type="InterPro" id="IPR036388">
    <property type="entry name" value="WH-like_DNA-bd_sf"/>
</dbReference>
<dbReference type="InterPro" id="IPR041118">
    <property type="entry name" value="Rx_N"/>
</dbReference>
<evidence type="ECO:0000256" key="3">
    <source>
        <dbReference type="ARBA" id="ARBA00022737"/>
    </source>
</evidence>
<evidence type="ECO:0000313" key="11">
    <source>
        <dbReference type="EMBL" id="KAL3506032.1"/>
    </source>
</evidence>
<dbReference type="CDD" id="cd14798">
    <property type="entry name" value="RX-CC_like"/>
    <property type="match status" value="1"/>
</dbReference>
<organism evidence="11 12">
    <name type="scientific">Cinchona calisaya</name>
    <dbReference type="NCBI Taxonomy" id="153742"/>
    <lineage>
        <taxon>Eukaryota</taxon>
        <taxon>Viridiplantae</taxon>
        <taxon>Streptophyta</taxon>
        <taxon>Embryophyta</taxon>
        <taxon>Tracheophyta</taxon>
        <taxon>Spermatophyta</taxon>
        <taxon>Magnoliopsida</taxon>
        <taxon>eudicotyledons</taxon>
        <taxon>Gunneridae</taxon>
        <taxon>Pentapetalae</taxon>
        <taxon>asterids</taxon>
        <taxon>lamiids</taxon>
        <taxon>Gentianales</taxon>
        <taxon>Rubiaceae</taxon>
        <taxon>Cinchonoideae</taxon>
        <taxon>Cinchoneae</taxon>
        <taxon>Cinchona</taxon>
    </lineage>
</organism>
<dbReference type="FunFam" id="1.10.10.10:FF:000322">
    <property type="entry name" value="Probable disease resistance protein At1g63360"/>
    <property type="match status" value="1"/>
</dbReference>
<proteinExistence type="inferred from homology"/>
<comment type="similarity">
    <text evidence="1">Belongs to the disease resistance NB-LRR family.</text>
</comment>
<dbReference type="SUPFAM" id="SSF52540">
    <property type="entry name" value="P-loop containing nucleoside triphosphate hydrolases"/>
    <property type="match status" value="1"/>
</dbReference>
<keyword evidence="12" id="KW-1185">Reference proteome</keyword>
<evidence type="ECO:0000256" key="1">
    <source>
        <dbReference type="ARBA" id="ARBA00008894"/>
    </source>
</evidence>
<dbReference type="PANTHER" id="PTHR23155">
    <property type="entry name" value="DISEASE RESISTANCE PROTEIN RP"/>
    <property type="match status" value="1"/>
</dbReference>
<dbReference type="InterPro" id="IPR042197">
    <property type="entry name" value="Apaf_helical"/>
</dbReference>
<feature type="domain" description="Disease resistance protein winged helix" evidence="9">
    <location>
        <begin position="428"/>
        <end position="502"/>
    </location>
</feature>
<dbReference type="FunFam" id="3.40.50.300:FF:001091">
    <property type="entry name" value="Probable disease resistance protein At1g61300"/>
    <property type="match status" value="1"/>
</dbReference>
<dbReference type="Pfam" id="PF18052">
    <property type="entry name" value="Rx_N"/>
    <property type="match status" value="1"/>
</dbReference>
<name>A0ABD2YI82_9GENT</name>
<dbReference type="InterPro" id="IPR002182">
    <property type="entry name" value="NB-ARC"/>
</dbReference>
<dbReference type="AlphaFoldDB" id="A0ABD2YI82"/>
<dbReference type="Gene3D" id="3.80.10.10">
    <property type="entry name" value="Ribonuclease Inhibitor"/>
    <property type="match status" value="1"/>
</dbReference>
<dbReference type="GO" id="GO:0005524">
    <property type="term" value="F:ATP binding"/>
    <property type="evidence" value="ECO:0007669"/>
    <property type="project" value="UniProtKB-KW"/>
</dbReference>
<feature type="domain" description="Disease resistance R13L4/SHOC-2-like LRR" evidence="10">
    <location>
        <begin position="595"/>
        <end position="910"/>
    </location>
</feature>
<feature type="domain" description="Disease resistance N-terminal" evidence="8">
    <location>
        <begin position="4"/>
        <end position="94"/>
    </location>
</feature>
<comment type="caution">
    <text evidence="11">The sequence shown here is derived from an EMBL/GenBank/DDBJ whole genome shotgun (WGS) entry which is preliminary data.</text>
</comment>
<dbReference type="InterPro" id="IPR044974">
    <property type="entry name" value="Disease_R_plants"/>
</dbReference>
<dbReference type="InterPro" id="IPR038005">
    <property type="entry name" value="RX-like_CC"/>
</dbReference>
<dbReference type="GO" id="GO:0051607">
    <property type="term" value="P:defense response to virus"/>
    <property type="evidence" value="ECO:0007669"/>
    <property type="project" value="UniProtKB-ARBA"/>
</dbReference>
<dbReference type="Proteomes" id="UP001630127">
    <property type="component" value="Unassembled WGS sequence"/>
</dbReference>
<keyword evidence="3" id="KW-0677">Repeat</keyword>
<dbReference type="EMBL" id="JBJUIK010000013">
    <property type="protein sequence ID" value="KAL3506032.1"/>
    <property type="molecule type" value="Genomic_DNA"/>
</dbReference>
<dbReference type="InterPro" id="IPR058922">
    <property type="entry name" value="WHD_DRP"/>
</dbReference>
<keyword evidence="2" id="KW-0433">Leucine-rich repeat</keyword>
<dbReference type="InterPro" id="IPR027417">
    <property type="entry name" value="P-loop_NTPase"/>
</dbReference>
<dbReference type="Gene3D" id="1.10.8.430">
    <property type="entry name" value="Helical domain of apoptotic protease-activating factors"/>
    <property type="match status" value="1"/>
</dbReference>
<evidence type="ECO:0000256" key="4">
    <source>
        <dbReference type="ARBA" id="ARBA00022741"/>
    </source>
</evidence>
<dbReference type="InterPro" id="IPR032675">
    <property type="entry name" value="LRR_dom_sf"/>
</dbReference>
<evidence type="ECO:0000259" key="10">
    <source>
        <dbReference type="Pfam" id="PF23598"/>
    </source>
</evidence>
<evidence type="ECO:0000259" key="8">
    <source>
        <dbReference type="Pfam" id="PF18052"/>
    </source>
</evidence>
<accession>A0ABD2YI82</accession>
<evidence type="ECO:0000259" key="9">
    <source>
        <dbReference type="Pfam" id="PF23559"/>
    </source>
</evidence>
<evidence type="ECO:0000256" key="5">
    <source>
        <dbReference type="ARBA" id="ARBA00022821"/>
    </source>
</evidence>
<protein>
    <submittedName>
        <fullName evidence="11">Uncharacterized protein</fullName>
    </submittedName>
</protein>
<dbReference type="Pfam" id="PF00931">
    <property type="entry name" value="NB-ARC"/>
    <property type="match status" value="1"/>
</dbReference>
<dbReference type="PANTHER" id="PTHR23155:SF1185">
    <property type="entry name" value="DISEASE RESISTANCE RPP8-LIKE PROTEIN 3-RELATED"/>
    <property type="match status" value="1"/>
</dbReference>
<dbReference type="Gene3D" id="3.40.50.300">
    <property type="entry name" value="P-loop containing nucleotide triphosphate hydrolases"/>
    <property type="match status" value="1"/>
</dbReference>
<reference evidence="11 12" key="1">
    <citation type="submission" date="2024-11" db="EMBL/GenBank/DDBJ databases">
        <title>A near-complete genome assembly of Cinchona calisaya.</title>
        <authorList>
            <person name="Lian D.C."/>
            <person name="Zhao X.W."/>
            <person name="Wei L."/>
        </authorList>
    </citation>
    <scope>NUCLEOTIDE SEQUENCE [LARGE SCALE GENOMIC DNA]</scope>
    <source>
        <tissue evidence="11">Nenye</tissue>
    </source>
</reference>
<feature type="domain" description="NB-ARC" evidence="7">
    <location>
        <begin position="169"/>
        <end position="335"/>
    </location>
</feature>
<evidence type="ECO:0000313" key="12">
    <source>
        <dbReference type="Proteomes" id="UP001630127"/>
    </source>
</evidence>
<dbReference type="Gene3D" id="1.10.10.10">
    <property type="entry name" value="Winged helix-like DNA-binding domain superfamily/Winged helix DNA-binding domain"/>
    <property type="match status" value="1"/>
</dbReference>
<evidence type="ECO:0000256" key="2">
    <source>
        <dbReference type="ARBA" id="ARBA00022614"/>
    </source>
</evidence>
<keyword evidence="4" id="KW-0547">Nucleotide-binding</keyword>
<evidence type="ECO:0000259" key="7">
    <source>
        <dbReference type="Pfam" id="PF00931"/>
    </source>
</evidence>
<dbReference type="InterPro" id="IPR055414">
    <property type="entry name" value="LRR_R13L4/SHOC2-like"/>
</dbReference>
<dbReference type="Pfam" id="PF23598">
    <property type="entry name" value="LRR_14"/>
    <property type="match status" value="1"/>
</dbReference>
<gene>
    <name evidence="11" type="ORF">ACH5RR_031414</name>
</gene>